<comment type="similarity">
    <text evidence="3">Belongs to the MdcG family.</text>
</comment>
<feature type="domain" description="Phosphoribosyl-dephospho-CoA transferase MdcG C-terminal" evidence="4">
    <location>
        <begin position="88"/>
        <end position="200"/>
    </location>
</feature>
<accession>A0A7X1PHA4</accession>
<feature type="domain" description="Phosphoribosyl-dephospho-CoA transferase MdcG N-terminal" evidence="5">
    <location>
        <begin position="9"/>
        <end position="79"/>
    </location>
</feature>
<evidence type="ECO:0000313" key="6">
    <source>
        <dbReference type="EMBL" id="MQA52131.1"/>
    </source>
</evidence>
<dbReference type="Proteomes" id="UP000486534">
    <property type="component" value="Unassembled WGS sequence"/>
</dbReference>
<feature type="active site" evidence="3">
    <location>
        <position position="133"/>
    </location>
</feature>
<organism evidence="6 7">
    <name type="scientific">Pseudomonas piscis</name>
    <dbReference type="NCBI Taxonomy" id="2614538"/>
    <lineage>
        <taxon>Bacteria</taxon>
        <taxon>Pseudomonadati</taxon>
        <taxon>Pseudomonadota</taxon>
        <taxon>Gammaproteobacteria</taxon>
        <taxon>Pseudomonadales</taxon>
        <taxon>Pseudomonadaceae</taxon>
        <taxon>Pseudomonas</taxon>
    </lineage>
</organism>
<dbReference type="HAMAP" id="MF_00650">
    <property type="entry name" value="Malonate_MdcG"/>
    <property type="match status" value="1"/>
</dbReference>
<gene>
    <name evidence="3" type="primary">mdcG</name>
    <name evidence="6" type="ORF">GDH07_02205</name>
</gene>
<evidence type="ECO:0000256" key="3">
    <source>
        <dbReference type="HAMAP-Rule" id="MF_00650"/>
    </source>
</evidence>
<keyword evidence="1 3" id="KW-0808">Transferase</keyword>
<feature type="active site" evidence="3">
    <location>
        <position position="135"/>
    </location>
</feature>
<dbReference type="RefSeq" id="WP_343038094.1">
    <property type="nucleotide sequence ID" value="NZ_WHUV01000001.1"/>
</dbReference>
<dbReference type="AlphaFoldDB" id="A0A7X1PHA4"/>
<dbReference type="Pfam" id="PF10620">
    <property type="entry name" value="MdcG"/>
    <property type="match status" value="1"/>
</dbReference>
<protein>
    <recommendedName>
        <fullName evidence="3">Phosphoribosyl-dephospho-CoA transferase</fullName>
        <ecNumber evidence="3">2.7.7.66</ecNumber>
    </recommendedName>
    <alternativeName>
        <fullName evidence="3">Malonate decarboxylase holo-[acyl-carrier-protein] synthase</fullName>
        <shortName evidence="3">Holo-ACP synthase</shortName>
    </alternativeName>
</protein>
<proteinExistence type="inferred from homology"/>
<dbReference type="InterPro" id="IPR048903">
    <property type="entry name" value="MdcG_N"/>
</dbReference>
<evidence type="ECO:0000259" key="5">
    <source>
        <dbReference type="Pfam" id="PF20866"/>
    </source>
</evidence>
<comment type="function">
    <text evidence="3">Transfers 2'-(5-triphosphoribosyl)-3'-dephosphocoenzyme-A to the apo-[acyl-carrier-protein] of the malonate decarboxylase to yield holo-[acyl-carrier-protein].</text>
</comment>
<dbReference type="Pfam" id="PF20866">
    <property type="entry name" value="MdcG_N"/>
    <property type="match status" value="1"/>
</dbReference>
<evidence type="ECO:0000313" key="7">
    <source>
        <dbReference type="Proteomes" id="UP000486534"/>
    </source>
</evidence>
<comment type="caution">
    <text evidence="6">The sequence shown here is derived from an EMBL/GenBank/DDBJ whole genome shotgun (WGS) entry which is preliminary data.</text>
</comment>
<dbReference type="InterPro" id="IPR017557">
    <property type="entry name" value="Holo-ACP_synthase"/>
</dbReference>
<dbReference type="NCBIfam" id="TIGR03135">
    <property type="entry name" value="malonate_mdcG"/>
    <property type="match status" value="1"/>
</dbReference>
<reference evidence="6 7" key="1">
    <citation type="submission" date="2019-10" db="EMBL/GenBank/DDBJ databases">
        <title>Pseudomonas dajingensis sp. nov., isolated from the profound head ulcers of farmed Murray cod (Maccullochella peelii peelii).</title>
        <authorList>
            <person name="Liu Y."/>
        </authorList>
    </citation>
    <scope>NUCLEOTIDE SEQUENCE [LARGE SCALE GENOMIC DNA]</scope>
    <source>
        <strain evidence="6 7">MC042</strain>
    </source>
</reference>
<dbReference type="NCBIfam" id="NF002332">
    <property type="entry name" value="PRK01293.1"/>
    <property type="match status" value="1"/>
</dbReference>
<sequence>MSACSPWLPHDLLWGMEPGQLAADAPEWARQVLEQGQPVVVRRAVSAAGSIAVGLRGPSREQRYPALLALDAVQRGVRPEALRHVPWSRAWPALQALDQLRGPLDALGLAWGVGGSAGFELASGVGALHQGSDLDLILRAPEPLSRVRARELLALLDGAVCRVDLQLQLPAGGLALREWAGSASRVLLKSASGARLVRDPWCPGELAA</sequence>
<dbReference type="EMBL" id="WHUV01000001">
    <property type="protein sequence ID" value="MQA52131.1"/>
    <property type="molecule type" value="Genomic_DNA"/>
</dbReference>
<name>A0A7X1PHA4_9PSED</name>
<dbReference type="InterPro" id="IPR049180">
    <property type="entry name" value="MdcG_C"/>
</dbReference>
<evidence type="ECO:0000259" key="4">
    <source>
        <dbReference type="Pfam" id="PF10620"/>
    </source>
</evidence>
<keyword evidence="2 3" id="KW-0548">Nucleotidyltransferase</keyword>
<evidence type="ECO:0000256" key="1">
    <source>
        <dbReference type="ARBA" id="ARBA00022679"/>
    </source>
</evidence>
<dbReference type="GO" id="GO:0016779">
    <property type="term" value="F:nucleotidyltransferase activity"/>
    <property type="evidence" value="ECO:0007669"/>
    <property type="project" value="UniProtKB-UniRule"/>
</dbReference>
<dbReference type="EC" id="2.7.7.66" evidence="3"/>
<evidence type="ECO:0000256" key="2">
    <source>
        <dbReference type="ARBA" id="ARBA00022695"/>
    </source>
</evidence>
<comment type="catalytic activity">
    <reaction evidence="3">
        <text>apo-[malonate decarboxylase ACP] + 2'-(5''-triphospho-alpha-D-ribosyl)-3'-dephospho-CoA = holo-[malonate decarboxylase ACP] + diphosphate</text>
        <dbReference type="Rhea" id="RHEA:42644"/>
        <dbReference type="Rhea" id="RHEA-COMP:10160"/>
        <dbReference type="Rhea" id="RHEA-COMP:10161"/>
        <dbReference type="ChEBI" id="CHEBI:29999"/>
        <dbReference type="ChEBI" id="CHEBI:33019"/>
        <dbReference type="ChEBI" id="CHEBI:61378"/>
        <dbReference type="ChEBI" id="CHEBI:82683"/>
        <dbReference type="EC" id="2.7.7.66"/>
    </reaction>
</comment>